<evidence type="ECO:0000313" key="2">
    <source>
        <dbReference type="Proteomes" id="UP001205843"/>
    </source>
</evidence>
<dbReference type="Proteomes" id="UP001205843">
    <property type="component" value="Unassembled WGS sequence"/>
</dbReference>
<dbReference type="InterPro" id="IPR021357">
    <property type="entry name" value="DUF2782"/>
</dbReference>
<name>A0AAE3KAE9_9GAMM</name>
<sequence length="111" mass="12823">MARFAVVLALLGLLCFLPIHADELRRPIITAPPPPEELMIDEELEPRVTIIEREWATIEEYSVNGQVYAVKITPALGPPYYFYDLDGRGSWQRFEDPGAIPSVRQWKIIRW</sequence>
<dbReference type="RefSeq" id="WP_253473811.1">
    <property type="nucleotide sequence ID" value="NZ_JALJXV010000001.1"/>
</dbReference>
<protein>
    <recommendedName>
        <fullName evidence="3">DUF2782 domain-containing protein</fullName>
    </recommendedName>
</protein>
<evidence type="ECO:0000313" key="1">
    <source>
        <dbReference type="EMBL" id="MCP1673444.1"/>
    </source>
</evidence>
<dbReference type="EMBL" id="JALJXV010000001">
    <property type="protein sequence ID" value="MCP1673444.1"/>
    <property type="molecule type" value="Genomic_DNA"/>
</dbReference>
<comment type="caution">
    <text evidence="1">The sequence shown here is derived from an EMBL/GenBank/DDBJ whole genome shotgun (WGS) entry which is preliminary data.</text>
</comment>
<organism evidence="1 2">
    <name type="scientific">Natronocella acetinitrilica</name>
    <dbReference type="NCBI Taxonomy" id="414046"/>
    <lineage>
        <taxon>Bacteria</taxon>
        <taxon>Pseudomonadati</taxon>
        <taxon>Pseudomonadota</taxon>
        <taxon>Gammaproteobacteria</taxon>
        <taxon>Chromatiales</taxon>
        <taxon>Ectothiorhodospiraceae</taxon>
        <taxon>Natronocella</taxon>
    </lineage>
</organism>
<dbReference type="Pfam" id="PF11191">
    <property type="entry name" value="DUF2782"/>
    <property type="match status" value="1"/>
</dbReference>
<gene>
    <name evidence="1" type="ORF">J2T57_000536</name>
</gene>
<proteinExistence type="predicted"/>
<keyword evidence="2" id="KW-1185">Reference proteome</keyword>
<accession>A0AAE3KAE9</accession>
<dbReference type="AlphaFoldDB" id="A0AAE3KAE9"/>
<dbReference type="Gene3D" id="2.20.130.30">
    <property type="entry name" value="Protein of unknown function DUF2782"/>
    <property type="match status" value="1"/>
</dbReference>
<reference evidence="1" key="1">
    <citation type="submission" date="2022-03" db="EMBL/GenBank/DDBJ databases">
        <title>Genomic Encyclopedia of Type Strains, Phase III (KMG-III): the genomes of soil and plant-associated and newly described type strains.</title>
        <authorList>
            <person name="Whitman W."/>
        </authorList>
    </citation>
    <scope>NUCLEOTIDE SEQUENCE</scope>
    <source>
        <strain evidence="1">ANL 6-2</strain>
    </source>
</reference>
<evidence type="ECO:0008006" key="3">
    <source>
        <dbReference type="Google" id="ProtNLM"/>
    </source>
</evidence>